<dbReference type="EMBL" id="CAJVPV010035983">
    <property type="protein sequence ID" value="CAG8752434.1"/>
    <property type="molecule type" value="Genomic_DNA"/>
</dbReference>
<feature type="non-terminal residue" evidence="1">
    <location>
        <position position="1"/>
    </location>
</feature>
<protein>
    <submittedName>
        <fullName evidence="1">17756_t:CDS:1</fullName>
    </submittedName>
</protein>
<feature type="non-terminal residue" evidence="1">
    <location>
        <position position="176"/>
    </location>
</feature>
<evidence type="ECO:0000313" key="2">
    <source>
        <dbReference type="Proteomes" id="UP000789342"/>
    </source>
</evidence>
<name>A0A9N9NS14_9GLOM</name>
<dbReference type="SUPFAM" id="SSF81383">
    <property type="entry name" value="F-box domain"/>
    <property type="match status" value="1"/>
</dbReference>
<dbReference type="OrthoDB" id="2410568at2759"/>
<gene>
    <name evidence="1" type="ORF">AMORRO_LOCUS15400</name>
</gene>
<sequence>KTYRLWKKQIYSAKIIQNAIIEWLYRPGSTFMKQAEDRYHQQNNAPKDLNIFDLPELLEQILYFLENDRSLYPALFVNRFWYHCSAPILWRDIDFFINCQGNTYNNYSSGDLYWRLLKFKRVMCGKIKPLYCSKMKLRHLELGDCSIGNNAVEEIARNCTNLKYLSLKGCRRIGEE</sequence>
<reference evidence="1" key="1">
    <citation type="submission" date="2021-06" db="EMBL/GenBank/DDBJ databases">
        <authorList>
            <person name="Kallberg Y."/>
            <person name="Tangrot J."/>
            <person name="Rosling A."/>
        </authorList>
    </citation>
    <scope>NUCLEOTIDE SEQUENCE</scope>
    <source>
        <strain evidence="1">CL551</strain>
    </source>
</reference>
<organism evidence="1 2">
    <name type="scientific">Acaulospora morrowiae</name>
    <dbReference type="NCBI Taxonomy" id="94023"/>
    <lineage>
        <taxon>Eukaryota</taxon>
        <taxon>Fungi</taxon>
        <taxon>Fungi incertae sedis</taxon>
        <taxon>Mucoromycota</taxon>
        <taxon>Glomeromycotina</taxon>
        <taxon>Glomeromycetes</taxon>
        <taxon>Diversisporales</taxon>
        <taxon>Acaulosporaceae</taxon>
        <taxon>Acaulospora</taxon>
    </lineage>
</organism>
<dbReference type="InterPro" id="IPR001611">
    <property type="entry name" value="Leu-rich_rpt"/>
</dbReference>
<proteinExistence type="predicted"/>
<accession>A0A9N9NS14</accession>
<keyword evidence="2" id="KW-1185">Reference proteome</keyword>
<dbReference type="Gene3D" id="3.80.10.10">
    <property type="entry name" value="Ribonuclease Inhibitor"/>
    <property type="match status" value="1"/>
</dbReference>
<dbReference type="Pfam" id="PF13516">
    <property type="entry name" value="LRR_6"/>
    <property type="match status" value="2"/>
</dbReference>
<comment type="caution">
    <text evidence="1">The sequence shown here is derived from an EMBL/GenBank/DDBJ whole genome shotgun (WGS) entry which is preliminary data.</text>
</comment>
<dbReference type="Proteomes" id="UP000789342">
    <property type="component" value="Unassembled WGS sequence"/>
</dbReference>
<dbReference type="SUPFAM" id="SSF52047">
    <property type="entry name" value="RNI-like"/>
    <property type="match status" value="1"/>
</dbReference>
<dbReference type="InterPro" id="IPR036047">
    <property type="entry name" value="F-box-like_dom_sf"/>
</dbReference>
<dbReference type="InterPro" id="IPR032675">
    <property type="entry name" value="LRR_dom_sf"/>
</dbReference>
<dbReference type="AlphaFoldDB" id="A0A9N9NS14"/>
<evidence type="ECO:0000313" key="1">
    <source>
        <dbReference type="EMBL" id="CAG8752434.1"/>
    </source>
</evidence>